<dbReference type="SMART" id="SM00347">
    <property type="entry name" value="HTH_MARR"/>
    <property type="match status" value="1"/>
</dbReference>
<sequence>MIQEKDLYRIKGLLSNNLCSNLKSPFNKTASLRKIRISSEQFQVLGFLRKGKPMSQKRLCELTRRDKPSVTRLLDKLEAKSLVKREADVTDKRIKNISITELGIREFEKVSHITDDLIKSAMEDIDSNQLLIFNSVLNNILNNLAVKAN</sequence>
<dbReference type="InterPro" id="IPR000835">
    <property type="entry name" value="HTH_MarR-typ"/>
</dbReference>
<reference evidence="6" key="2">
    <citation type="journal article" date="2017" name="Genome Announc.">
        <title>Draft genome sequence of Paludibacter jiangxiensis NM7(T), a propionate-producing fermentative bacterium.</title>
        <authorList>
            <person name="Qiu Y.-L."/>
            <person name="Tourlousse D.M."/>
            <person name="Matsuura N."/>
            <person name="Ohashi A."/>
            <person name="Sekiguchi Y."/>
        </authorList>
    </citation>
    <scope>NUCLEOTIDE SEQUENCE [LARGE SCALE GENOMIC DNA]</scope>
    <source>
        <strain evidence="6">NM7</strain>
    </source>
</reference>
<keyword evidence="2 5" id="KW-0238">DNA-binding</keyword>
<dbReference type="Pfam" id="PF12802">
    <property type="entry name" value="MarR_2"/>
    <property type="match status" value="1"/>
</dbReference>
<dbReference type="InterPro" id="IPR036390">
    <property type="entry name" value="WH_DNA-bd_sf"/>
</dbReference>
<reference evidence="6" key="1">
    <citation type="submission" date="2016-04" db="EMBL/GenBank/DDBJ databases">
        <title>Draft genome sequence of Paludibacter jiangxiensis strain NM7.</title>
        <authorList>
            <person name="Qiu Y."/>
            <person name="Matsuura N."/>
            <person name="Ohashi A."/>
            <person name="Tourlousse M.D."/>
            <person name="Sekiguchi Y."/>
        </authorList>
    </citation>
    <scope>NUCLEOTIDE SEQUENCE [LARGE SCALE GENOMIC DNA]</scope>
    <source>
        <strain evidence="6">NM7</strain>
    </source>
</reference>
<accession>A0A170ZHY2</accession>
<dbReference type="SUPFAM" id="SSF46785">
    <property type="entry name" value="Winged helix' DNA-binding domain"/>
    <property type="match status" value="1"/>
</dbReference>
<dbReference type="STRING" id="681398.PJIAN_2243"/>
<dbReference type="GO" id="GO:0003677">
    <property type="term" value="F:DNA binding"/>
    <property type="evidence" value="ECO:0007669"/>
    <property type="project" value="UniProtKB-KW"/>
</dbReference>
<protein>
    <submittedName>
        <fullName evidence="5">DNA-binding transcriptional regulator, MarR family</fullName>
    </submittedName>
</protein>
<dbReference type="InterPro" id="IPR036388">
    <property type="entry name" value="WH-like_DNA-bd_sf"/>
</dbReference>
<dbReference type="RefSeq" id="WP_084252299.1">
    <property type="nucleotide sequence ID" value="NZ_BDCR01000002.1"/>
</dbReference>
<organism evidence="5 6">
    <name type="scientific">Paludibacter jiangxiensis</name>
    <dbReference type="NCBI Taxonomy" id="681398"/>
    <lineage>
        <taxon>Bacteria</taxon>
        <taxon>Pseudomonadati</taxon>
        <taxon>Bacteroidota</taxon>
        <taxon>Bacteroidia</taxon>
        <taxon>Bacteroidales</taxon>
        <taxon>Paludibacteraceae</taxon>
        <taxon>Paludibacter</taxon>
    </lineage>
</organism>
<evidence type="ECO:0000313" key="5">
    <source>
        <dbReference type="EMBL" id="GAT62683.1"/>
    </source>
</evidence>
<dbReference type="PANTHER" id="PTHR42756:SF1">
    <property type="entry name" value="TRANSCRIPTIONAL REPRESSOR OF EMRAB OPERON"/>
    <property type="match status" value="1"/>
</dbReference>
<dbReference type="PRINTS" id="PR00598">
    <property type="entry name" value="HTHMARR"/>
</dbReference>
<dbReference type="InterPro" id="IPR023187">
    <property type="entry name" value="Tscrpt_reg_MarR-type_CS"/>
</dbReference>
<dbReference type="PANTHER" id="PTHR42756">
    <property type="entry name" value="TRANSCRIPTIONAL REGULATOR, MARR"/>
    <property type="match status" value="1"/>
</dbReference>
<evidence type="ECO:0000256" key="1">
    <source>
        <dbReference type="ARBA" id="ARBA00023015"/>
    </source>
</evidence>
<dbReference type="PROSITE" id="PS50995">
    <property type="entry name" value="HTH_MARR_2"/>
    <property type="match status" value="1"/>
</dbReference>
<evidence type="ECO:0000313" key="6">
    <source>
        <dbReference type="Proteomes" id="UP000076586"/>
    </source>
</evidence>
<dbReference type="PROSITE" id="PS01117">
    <property type="entry name" value="HTH_MARR_1"/>
    <property type="match status" value="1"/>
</dbReference>
<proteinExistence type="predicted"/>
<dbReference type="OrthoDB" id="996843at2"/>
<gene>
    <name evidence="5" type="ORF">PJIAN_2243</name>
</gene>
<dbReference type="EMBL" id="BDCR01000002">
    <property type="protein sequence ID" value="GAT62683.1"/>
    <property type="molecule type" value="Genomic_DNA"/>
</dbReference>
<dbReference type="GO" id="GO:0003700">
    <property type="term" value="F:DNA-binding transcription factor activity"/>
    <property type="evidence" value="ECO:0007669"/>
    <property type="project" value="InterPro"/>
</dbReference>
<evidence type="ECO:0000256" key="3">
    <source>
        <dbReference type="ARBA" id="ARBA00023163"/>
    </source>
</evidence>
<keyword evidence="1" id="KW-0805">Transcription regulation</keyword>
<name>A0A170ZHY2_9BACT</name>
<dbReference type="Gene3D" id="1.10.10.10">
    <property type="entry name" value="Winged helix-like DNA-binding domain superfamily/Winged helix DNA-binding domain"/>
    <property type="match status" value="1"/>
</dbReference>
<feature type="domain" description="HTH marR-type" evidence="4">
    <location>
        <begin position="4"/>
        <end position="142"/>
    </location>
</feature>
<evidence type="ECO:0000259" key="4">
    <source>
        <dbReference type="PROSITE" id="PS50995"/>
    </source>
</evidence>
<comment type="caution">
    <text evidence="5">The sequence shown here is derived from an EMBL/GenBank/DDBJ whole genome shotgun (WGS) entry which is preliminary data.</text>
</comment>
<keyword evidence="3" id="KW-0804">Transcription</keyword>
<keyword evidence="6" id="KW-1185">Reference proteome</keyword>
<dbReference type="AlphaFoldDB" id="A0A170ZHY2"/>
<dbReference type="Proteomes" id="UP000076586">
    <property type="component" value="Unassembled WGS sequence"/>
</dbReference>
<evidence type="ECO:0000256" key="2">
    <source>
        <dbReference type="ARBA" id="ARBA00023125"/>
    </source>
</evidence>